<comment type="caution">
    <text evidence="3">The sequence shown here is derived from an EMBL/GenBank/DDBJ whole genome shotgun (WGS) entry which is preliminary data.</text>
</comment>
<organism evidence="3 4">
    <name type="scientific">Paractinoplanes ovalisporus</name>
    <dbReference type="NCBI Taxonomy" id="2810368"/>
    <lineage>
        <taxon>Bacteria</taxon>
        <taxon>Bacillati</taxon>
        <taxon>Actinomycetota</taxon>
        <taxon>Actinomycetes</taxon>
        <taxon>Micromonosporales</taxon>
        <taxon>Micromonosporaceae</taxon>
        <taxon>Paractinoplanes</taxon>
    </lineage>
</organism>
<evidence type="ECO:0000313" key="4">
    <source>
        <dbReference type="Proteomes" id="UP000632138"/>
    </source>
</evidence>
<evidence type="ECO:0000256" key="1">
    <source>
        <dbReference type="SAM" id="MobiDB-lite"/>
    </source>
</evidence>
<dbReference type="InterPro" id="IPR013328">
    <property type="entry name" value="6PGD_dom2"/>
</dbReference>
<protein>
    <submittedName>
        <fullName evidence="3">NAD(P)-dependent oxidoreductase</fullName>
    </submittedName>
</protein>
<dbReference type="RefSeq" id="WP_203382134.1">
    <property type="nucleotide sequence ID" value="NZ_JAENHP010000022.1"/>
</dbReference>
<dbReference type="InterPro" id="IPR008927">
    <property type="entry name" value="6-PGluconate_DH-like_C_sf"/>
</dbReference>
<feature type="compositionally biased region" description="Basic and acidic residues" evidence="1">
    <location>
        <begin position="340"/>
        <end position="360"/>
    </location>
</feature>
<dbReference type="SUPFAM" id="SSF48179">
    <property type="entry name" value="6-phosphogluconate dehydrogenase C-terminal domain-like"/>
    <property type="match status" value="1"/>
</dbReference>
<feature type="region of interest" description="Disordered" evidence="1">
    <location>
        <begin position="337"/>
        <end position="360"/>
    </location>
</feature>
<reference evidence="3 4" key="1">
    <citation type="submission" date="2021-01" db="EMBL/GenBank/DDBJ databases">
        <title>Actinoplanes sp. nov. LDG1-06 isolated from lichen.</title>
        <authorList>
            <person name="Saeng-In P."/>
            <person name="Phongsopitanun W."/>
            <person name="Kanchanasin P."/>
            <person name="Yuki M."/>
            <person name="Kudo T."/>
            <person name="Ohkuma M."/>
            <person name="Tanasupawat S."/>
        </authorList>
    </citation>
    <scope>NUCLEOTIDE SEQUENCE [LARGE SCALE GENOMIC DNA]</scope>
    <source>
        <strain evidence="3 4">LDG1-06</strain>
    </source>
</reference>
<sequence length="360" mass="34385">MVTVALVSAGYMGSGLGAALRQGGARVVTTLEGRSPRTARLATEAGLELLPTLTDVLVAADVVLSVTPPGAAVETARSIAAAARQAGRAPIVADLNAVSPTTMEAVSAALAGTPGPAAVGGALGVAGDAVGSAGFVMGGVAGSAAVAAGGTAASAGVAEGGTAASAAVTAGGGAASPAAVAGGGSSGIEVVDGSISGPPPTVTPGARLYLSGAAASVVAELPWGGLVEPVVVGERIGSASALKMCTGGVYKGLTALITQAMRTAGAHGVLEHVMADLGRNGLADGSGVARSATKAGRFVDEMREVAATQAAAGLSPDLFTAIAAVYADVAGTHLAEGAPEDDRKLSPSEIVERLDSRHGR</sequence>
<dbReference type="InterPro" id="IPR036291">
    <property type="entry name" value="NAD(P)-bd_dom_sf"/>
</dbReference>
<dbReference type="Proteomes" id="UP000632138">
    <property type="component" value="Unassembled WGS sequence"/>
</dbReference>
<gene>
    <name evidence="3" type="ORF">JIG36_41405</name>
</gene>
<keyword evidence="4" id="KW-1185">Reference proteome</keyword>
<dbReference type="Gene3D" id="3.40.50.720">
    <property type="entry name" value="NAD(P)-binding Rossmann-like Domain"/>
    <property type="match status" value="1"/>
</dbReference>
<evidence type="ECO:0000259" key="2">
    <source>
        <dbReference type="Pfam" id="PF09130"/>
    </source>
</evidence>
<dbReference type="InterPro" id="IPR015814">
    <property type="entry name" value="Pgluconate_DH_NAD-bd_C"/>
</dbReference>
<dbReference type="Gene3D" id="1.10.1040.10">
    <property type="entry name" value="N-(1-d-carboxylethyl)-l-norvaline Dehydrogenase, domain 2"/>
    <property type="match status" value="1"/>
</dbReference>
<dbReference type="SUPFAM" id="SSF51735">
    <property type="entry name" value="NAD(P)-binding Rossmann-fold domains"/>
    <property type="match status" value="1"/>
</dbReference>
<dbReference type="Pfam" id="PF09130">
    <property type="entry name" value="DUF1932"/>
    <property type="match status" value="1"/>
</dbReference>
<evidence type="ECO:0000313" key="3">
    <source>
        <dbReference type="EMBL" id="MBM2621979.1"/>
    </source>
</evidence>
<proteinExistence type="predicted"/>
<name>A0ABS2AS53_9ACTN</name>
<accession>A0ABS2AS53</accession>
<dbReference type="EMBL" id="JAENHP010000022">
    <property type="protein sequence ID" value="MBM2621979.1"/>
    <property type="molecule type" value="Genomic_DNA"/>
</dbReference>
<feature type="domain" description="Phosphogluconate dehydrogenase NAD-binding putative C-terminal" evidence="2">
    <location>
        <begin position="264"/>
        <end position="329"/>
    </location>
</feature>